<dbReference type="AlphaFoldDB" id="A0A919B5Q1"/>
<organism evidence="3 4">
    <name type="scientific">Streptomyces mashuensis</name>
    <dbReference type="NCBI Taxonomy" id="33904"/>
    <lineage>
        <taxon>Bacteria</taxon>
        <taxon>Bacillati</taxon>
        <taxon>Actinomycetota</taxon>
        <taxon>Actinomycetes</taxon>
        <taxon>Kitasatosporales</taxon>
        <taxon>Streptomycetaceae</taxon>
        <taxon>Streptomyces</taxon>
    </lineage>
</organism>
<proteinExistence type="predicted"/>
<dbReference type="RefSeq" id="WP_190130526.1">
    <property type="nucleotide sequence ID" value="NZ_BNBD01000006.1"/>
</dbReference>
<gene>
    <name evidence="3" type="ORF">GCM10010218_34970</name>
</gene>
<comment type="caution">
    <text evidence="3">The sequence shown here is derived from an EMBL/GenBank/DDBJ whole genome shotgun (WGS) entry which is preliminary data.</text>
</comment>
<reference evidence="3" key="1">
    <citation type="journal article" date="2014" name="Int. J. Syst. Evol. Microbiol.">
        <title>Complete genome sequence of Corynebacterium casei LMG S-19264T (=DSM 44701T), isolated from a smear-ripened cheese.</title>
        <authorList>
            <consortium name="US DOE Joint Genome Institute (JGI-PGF)"/>
            <person name="Walter F."/>
            <person name="Albersmeier A."/>
            <person name="Kalinowski J."/>
            <person name="Ruckert C."/>
        </authorList>
    </citation>
    <scope>NUCLEOTIDE SEQUENCE</scope>
    <source>
        <strain evidence="3">JCM 4059</strain>
    </source>
</reference>
<dbReference type="InterPro" id="IPR036890">
    <property type="entry name" value="HATPase_C_sf"/>
</dbReference>
<evidence type="ECO:0000313" key="4">
    <source>
        <dbReference type="Proteomes" id="UP000638313"/>
    </source>
</evidence>
<dbReference type="Proteomes" id="UP000638313">
    <property type="component" value="Unassembled WGS sequence"/>
</dbReference>
<dbReference type="InterPro" id="IPR050267">
    <property type="entry name" value="Anti-sigma-factor_SerPK"/>
</dbReference>
<dbReference type="PANTHER" id="PTHR35526">
    <property type="entry name" value="ANTI-SIGMA-F FACTOR RSBW-RELATED"/>
    <property type="match status" value="1"/>
</dbReference>
<accession>A0A919B5Q1</accession>
<protein>
    <recommendedName>
        <fullName evidence="2">Histidine kinase/HSP90-like ATPase domain-containing protein</fullName>
    </recommendedName>
</protein>
<keyword evidence="1" id="KW-0418">Kinase</keyword>
<evidence type="ECO:0000313" key="3">
    <source>
        <dbReference type="EMBL" id="GHF50435.1"/>
    </source>
</evidence>
<dbReference type="InterPro" id="IPR003594">
    <property type="entry name" value="HATPase_dom"/>
</dbReference>
<keyword evidence="1" id="KW-0723">Serine/threonine-protein kinase</keyword>
<keyword evidence="1" id="KW-0808">Transferase</keyword>
<evidence type="ECO:0000259" key="2">
    <source>
        <dbReference type="Pfam" id="PF13581"/>
    </source>
</evidence>
<sequence>MSTTTPATYFLAAPASAATARIAREFVTAILVAAGREALIDDARVCVSDAVTNVVQHARVDALTIEVGVHAHRVVFAVRDDDPGRRPYRRAARSDDERGRGLALVRGLACDSGVALVWEGLDVVGKRVWFSLSA</sequence>
<keyword evidence="4" id="KW-1185">Reference proteome</keyword>
<dbReference type="GO" id="GO:0004674">
    <property type="term" value="F:protein serine/threonine kinase activity"/>
    <property type="evidence" value="ECO:0007669"/>
    <property type="project" value="UniProtKB-KW"/>
</dbReference>
<evidence type="ECO:0000256" key="1">
    <source>
        <dbReference type="ARBA" id="ARBA00022527"/>
    </source>
</evidence>
<dbReference type="Gene3D" id="3.30.565.10">
    <property type="entry name" value="Histidine kinase-like ATPase, C-terminal domain"/>
    <property type="match status" value="1"/>
</dbReference>
<name>A0A919B5Q1_9ACTN</name>
<dbReference type="PANTHER" id="PTHR35526:SF3">
    <property type="entry name" value="ANTI-SIGMA-F FACTOR RSBW"/>
    <property type="match status" value="1"/>
</dbReference>
<dbReference type="SUPFAM" id="SSF55874">
    <property type="entry name" value="ATPase domain of HSP90 chaperone/DNA topoisomerase II/histidine kinase"/>
    <property type="match status" value="1"/>
</dbReference>
<feature type="domain" description="Histidine kinase/HSP90-like ATPase" evidence="2">
    <location>
        <begin position="14"/>
        <end position="110"/>
    </location>
</feature>
<dbReference type="EMBL" id="BNBD01000006">
    <property type="protein sequence ID" value="GHF50435.1"/>
    <property type="molecule type" value="Genomic_DNA"/>
</dbReference>
<dbReference type="Pfam" id="PF13581">
    <property type="entry name" value="HATPase_c_2"/>
    <property type="match status" value="1"/>
</dbReference>
<dbReference type="CDD" id="cd16936">
    <property type="entry name" value="HATPase_RsbW-like"/>
    <property type="match status" value="1"/>
</dbReference>
<reference evidence="3" key="2">
    <citation type="submission" date="2020-09" db="EMBL/GenBank/DDBJ databases">
        <authorList>
            <person name="Sun Q."/>
            <person name="Ohkuma M."/>
        </authorList>
    </citation>
    <scope>NUCLEOTIDE SEQUENCE</scope>
    <source>
        <strain evidence="3">JCM 4059</strain>
    </source>
</reference>